<sequence length="267" mass="28712">MFQITIPLLYIIAGTGLALSRLPRFASRSRVLALVAFLLAFIALLAHARLLYTMIVVGGGLQLTLGNSASIIGVQLAVISLLGSLEERLRGLCGGLLLLAALLAALTGMSTANTEIASGWQLQAHILISLFAYGLLAVGAIVAVFGLIQERRLHSAQLSGINQLFAPLETTERLLFGICAAGFASLLLGVLSGFLFVDNLFAQHLVHKTVLSIVALVLFGVLLAGRWLAGWRGRRAVWLYLWGFIVLCLAYFGSRYVLEIVLGRQWG</sequence>
<evidence type="ECO:0000313" key="4">
    <source>
        <dbReference type="Proteomes" id="UP000092695"/>
    </source>
</evidence>
<organism evidence="3 4">
    <name type="scientific">Woeseia oceani</name>
    <dbReference type="NCBI Taxonomy" id="1548547"/>
    <lineage>
        <taxon>Bacteria</taxon>
        <taxon>Pseudomonadati</taxon>
        <taxon>Pseudomonadota</taxon>
        <taxon>Gammaproteobacteria</taxon>
        <taxon>Woeseiales</taxon>
        <taxon>Woeseiaceae</taxon>
        <taxon>Woeseia</taxon>
    </lineage>
</organism>
<evidence type="ECO:0000256" key="1">
    <source>
        <dbReference type="SAM" id="Phobius"/>
    </source>
</evidence>
<feature type="transmembrane region" description="Helical" evidence="1">
    <location>
        <begin position="64"/>
        <end position="85"/>
    </location>
</feature>
<dbReference type="EMBL" id="CP016268">
    <property type="protein sequence ID" value="ANO51605.1"/>
    <property type="molecule type" value="Genomic_DNA"/>
</dbReference>
<protein>
    <recommendedName>
        <fullName evidence="2">Cytochrome c assembly protein domain-containing protein</fullName>
    </recommendedName>
</protein>
<dbReference type="InterPro" id="IPR002541">
    <property type="entry name" value="Cyt_c_assembly"/>
</dbReference>
<dbReference type="AlphaFoldDB" id="A0A193LGD7"/>
<dbReference type="Pfam" id="PF01578">
    <property type="entry name" value="Cytochrom_C_asm"/>
    <property type="match status" value="1"/>
</dbReference>
<dbReference type="KEGG" id="woc:BA177_10695"/>
<dbReference type="GO" id="GO:0005886">
    <property type="term" value="C:plasma membrane"/>
    <property type="evidence" value="ECO:0007669"/>
    <property type="project" value="TreeGrafter"/>
</dbReference>
<accession>A0A193LGD7</accession>
<feature type="transmembrane region" description="Helical" evidence="1">
    <location>
        <begin position="124"/>
        <end position="148"/>
    </location>
</feature>
<dbReference type="PANTHER" id="PTHR38034:SF1">
    <property type="entry name" value="INNER MEMBRANE PROTEIN YPJD"/>
    <property type="match status" value="1"/>
</dbReference>
<feature type="transmembrane region" description="Helical" evidence="1">
    <location>
        <begin position="209"/>
        <end position="229"/>
    </location>
</feature>
<dbReference type="GO" id="GO:0020037">
    <property type="term" value="F:heme binding"/>
    <property type="evidence" value="ECO:0007669"/>
    <property type="project" value="InterPro"/>
</dbReference>
<feature type="transmembrane region" description="Helical" evidence="1">
    <location>
        <begin position="31"/>
        <end position="52"/>
    </location>
</feature>
<feature type="transmembrane region" description="Helical" evidence="1">
    <location>
        <begin position="174"/>
        <end position="197"/>
    </location>
</feature>
<name>A0A193LGD7_9GAMM</name>
<proteinExistence type="predicted"/>
<feature type="domain" description="Cytochrome c assembly protein" evidence="2">
    <location>
        <begin position="37"/>
        <end position="261"/>
    </location>
</feature>
<feature type="transmembrane region" description="Helical" evidence="1">
    <location>
        <begin position="6"/>
        <end position="22"/>
    </location>
</feature>
<gene>
    <name evidence="3" type="ORF">BA177_10695</name>
</gene>
<keyword evidence="1" id="KW-0812">Transmembrane</keyword>
<keyword evidence="4" id="KW-1185">Reference proteome</keyword>
<dbReference type="InterPro" id="IPR052372">
    <property type="entry name" value="YpjD/HemX"/>
</dbReference>
<keyword evidence="1" id="KW-0472">Membrane</keyword>
<dbReference type="PANTHER" id="PTHR38034">
    <property type="entry name" value="INNER MEMBRANE PROTEIN YPJD"/>
    <property type="match status" value="1"/>
</dbReference>
<feature type="transmembrane region" description="Helical" evidence="1">
    <location>
        <begin position="92"/>
        <end position="112"/>
    </location>
</feature>
<reference evidence="3 4" key="1">
    <citation type="submission" date="2016-06" db="EMBL/GenBank/DDBJ databases">
        <title>Complete genome sequence of a deep-branching marine Gamma Proteobacterium Woeseia oceani type strain XK5.</title>
        <authorList>
            <person name="Mu D."/>
            <person name="Du Z."/>
        </authorList>
    </citation>
    <scope>NUCLEOTIDE SEQUENCE [LARGE SCALE GENOMIC DNA]</scope>
    <source>
        <strain evidence="3 4">XK5</strain>
    </source>
</reference>
<feature type="transmembrane region" description="Helical" evidence="1">
    <location>
        <begin position="236"/>
        <end position="258"/>
    </location>
</feature>
<keyword evidence="1" id="KW-1133">Transmembrane helix</keyword>
<dbReference type="RefSeq" id="WP_068616111.1">
    <property type="nucleotide sequence ID" value="NZ_CP016268.1"/>
</dbReference>
<dbReference type="Proteomes" id="UP000092695">
    <property type="component" value="Chromosome"/>
</dbReference>
<evidence type="ECO:0000259" key="2">
    <source>
        <dbReference type="Pfam" id="PF01578"/>
    </source>
</evidence>
<dbReference type="STRING" id="1548547.BA177_10695"/>
<evidence type="ECO:0000313" key="3">
    <source>
        <dbReference type="EMBL" id="ANO51605.1"/>
    </source>
</evidence>
<dbReference type="GO" id="GO:0017004">
    <property type="term" value="P:cytochrome complex assembly"/>
    <property type="evidence" value="ECO:0007669"/>
    <property type="project" value="InterPro"/>
</dbReference>